<evidence type="ECO:0000256" key="1">
    <source>
        <dbReference type="SAM" id="MobiDB-lite"/>
    </source>
</evidence>
<dbReference type="EMBL" id="JBEPEK010000001">
    <property type="protein sequence ID" value="MER7177888.1"/>
    <property type="molecule type" value="Genomic_DNA"/>
</dbReference>
<sequence length="538" mass="60233">MDGIERPELLPDCEVPARYRQPDELILDCLINLADESLPDNRRISSLDACDIRGGAALAAATFVVKTPGPWQEDLQRVVRASRVNIDRPRFTHADNILGLCYVAGTKGLPPGMRHRAADALVSGFRDNVGYAEVRHLLAKNDWDWLADAVREGWAVWTAQVFAGDETAPLRTRMRVGMALAEHETPAGYVPEAVAQLVAHPGGASGDRLAIAVAVARRDPKSGLDLLCCVASDPLVQAGHRIQAIELLDESDPAKAQEMRALQTRLPSGREARDRQREAAERAKREEVTRREREAPKAVTERLDAEIEELLDRLRIRDPDDGLGGRLDDHLAETDSEGVAQDIVDIFDAVCDEDIDLSIRLLTALTRIRYGDEIETAPGESMSGDPIAAVIPRLTREELEAYAKERAEHGWAIWREVVEEHGWDDEDRVGEVERKDEEITGEVRDLIFRKASDHLRALEHHLTWKTWPALLGAAEERKFAAALAHLATARLLAEEAESAEVLWKDTMARSYYFDPLSMPWPRDFWLVLEEWRHGTTGR</sequence>
<feature type="compositionally biased region" description="Basic and acidic residues" evidence="1">
    <location>
        <begin position="268"/>
        <end position="298"/>
    </location>
</feature>
<protein>
    <recommendedName>
        <fullName evidence="4">HEAT repeat domain-containing protein</fullName>
    </recommendedName>
</protein>
<evidence type="ECO:0000313" key="3">
    <source>
        <dbReference type="Proteomes" id="UP001474181"/>
    </source>
</evidence>
<dbReference type="RefSeq" id="WP_350775709.1">
    <property type="nucleotide sequence ID" value="NZ_JBEPEK010000001.1"/>
</dbReference>
<name>A0ABV1WM07_9ACTN</name>
<organism evidence="2 3">
    <name type="scientific">Streptomyces hyaluromycini</name>
    <dbReference type="NCBI Taxonomy" id="1377993"/>
    <lineage>
        <taxon>Bacteria</taxon>
        <taxon>Bacillati</taxon>
        <taxon>Actinomycetota</taxon>
        <taxon>Actinomycetes</taxon>
        <taxon>Kitasatosporales</taxon>
        <taxon>Streptomycetaceae</taxon>
        <taxon>Streptomyces</taxon>
    </lineage>
</organism>
<feature type="region of interest" description="Disordered" evidence="1">
    <location>
        <begin position="265"/>
        <end position="298"/>
    </location>
</feature>
<evidence type="ECO:0008006" key="4">
    <source>
        <dbReference type="Google" id="ProtNLM"/>
    </source>
</evidence>
<accession>A0ABV1WM07</accession>
<reference evidence="2 3" key="1">
    <citation type="submission" date="2024-06" db="EMBL/GenBank/DDBJ databases">
        <title>The Natural Products Discovery Center: Release of the First 8490 Sequenced Strains for Exploring Actinobacteria Biosynthetic Diversity.</title>
        <authorList>
            <person name="Kalkreuter E."/>
            <person name="Kautsar S.A."/>
            <person name="Yang D."/>
            <person name="Bader C.D."/>
            <person name="Teijaro C.N."/>
            <person name="Fluegel L."/>
            <person name="Davis C.M."/>
            <person name="Simpson J.R."/>
            <person name="Lauterbach L."/>
            <person name="Steele A.D."/>
            <person name="Gui C."/>
            <person name="Meng S."/>
            <person name="Li G."/>
            <person name="Viehrig K."/>
            <person name="Ye F."/>
            <person name="Su P."/>
            <person name="Kiefer A.F."/>
            <person name="Nichols A."/>
            <person name="Cepeda A.J."/>
            <person name="Yan W."/>
            <person name="Fan B."/>
            <person name="Jiang Y."/>
            <person name="Adhikari A."/>
            <person name="Zheng C.-J."/>
            <person name="Schuster L."/>
            <person name="Cowan T.M."/>
            <person name="Smanski M.J."/>
            <person name="Chevrette M.G."/>
            <person name="De Carvalho L.P.S."/>
            <person name="Shen B."/>
        </authorList>
    </citation>
    <scope>NUCLEOTIDE SEQUENCE [LARGE SCALE GENOMIC DNA]</scope>
    <source>
        <strain evidence="2 3">NPDC000234</strain>
    </source>
</reference>
<dbReference type="Proteomes" id="UP001474181">
    <property type="component" value="Unassembled WGS sequence"/>
</dbReference>
<evidence type="ECO:0000313" key="2">
    <source>
        <dbReference type="EMBL" id="MER7177888.1"/>
    </source>
</evidence>
<comment type="caution">
    <text evidence="2">The sequence shown here is derived from an EMBL/GenBank/DDBJ whole genome shotgun (WGS) entry which is preliminary data.</text>
</comment>
<gene>
    <name evidence="2" type="ORF">ABT404_00035</name>
</gene>
<proteinExistence type="predicted"/>
<keyword evidence="3" id="KW-1185">Reference proteome</keyword>